<name>X1L803_9ZZZZ</name>
<sequence length="119" mass="13577">MGSDFILLSPPRHNNDSGNRGNNIHVEILNGAEVHISHNLIDEIRKNRDYLVLNKSAYMFVEFPSEHVFSGVQKLFFELMREDIIPVIAHPERNSVFVRHPSLLYELVQMGAPAQANRG</sequence>
<feature type="non-terminal residue" evidence="2">
    <location>
        <position position="119"/>
    </location>
</feature>
<dbReference type="AlphaFoldDB" id="X1L803"/>
<gene>
    <name evidence="2" type="ORF">S03H2_70096</name>
</gene>
<protein>
    <recommendedName>
        <fullName evidence="3">Protein-tyrosine-phosphatase</fullName>
    </recommendedName>
</protein>
<evidence type="ECO:0008006" key="3">
    <source>
        <dbReference type="Google" id="ProtNLM"/>
    </source>
</evidence>
<dbReference type="PANTHER" id="PTHR39181:SF1">
    <property type="entry name" value="TYROSINE-PROTEIN PHOSPHATASE YWQE"/>
    <property type="match status" value="1"/>
</dbReference>
<dbReference type="Pfam" id="PF19567">
    <property type="entry name" value="CpsB_CapC"/>
    <property type="match status" value="1"/>
</dbReference>
<proteinExistence type="predicted"/>
<evidence type="ECO:0000313" key="2">
    <source>
        <dbReference type="EMBL" id="GAI01986.1"/>
    </source>
</evidence>
<dbReference type="GO" id="GO:0004725">
    <property type="term" value="F:protein tyrosine phosphatase activity"/>
    <property type="evidence" value="ECO:0007669"/>
    <property type="project" value="InterPro"/>
</dbReference>
<reference evidence="2" key="1">
    <citation type="journal article" date="2014" name="Front. Microbiol.">
        <title>High frequency of phylogenetically diverse reductive dehalogenase-homologous genes in deep subseafloor sedimentary metagenomes.</title>
        <authorList>
            <person name="Kawai M."/>
            <person name="Futagami T."/>
            <person name="Toyoda A."/>
            <person name="Takaki Y."/>
            <person name="Nishi S."/>
            <person name="Hori S."/>
            <person name="Arai W."/>
            <person name="Tsubouchi T."/>
            <person name="Morono Y."/>
            <person name="Uchiyama I."/>
            <person name="Ito T."/>
            <person name="Fujiyama A."/>
            <person name="Inagaki F."/>
            <person name="Takami H."/>
        </authorList>
    </citation>
    <scope>NUCLEOTIDE SEQUENCE</scope>
    <source>
        <strain evidence="2">Expedition CK06-06</strain>
    </source>
</reference>
<dbReference type="EMBL" id="BARU01046478">
    <property type="protein sequence ID" value="GAI01986.1"/>
    <property type="molecule type" value="Genomic_DNA"/>
</dbReference>
<accession>X1L803</accession>
<evidence type="ECO:0000256" key="1">
    <source>
        <dbReference type="ARBA" id="ARBA00022801"/>
    </source>
</evidence>
<keyword evidence="1" id="KW-0378">Hydrolase</keyword>
<comment type="caution">
    <text evidence="2">The sequence shown here is derived from an EMBL/GenBank/DDBJ whole genome shotgun (WGS) entry which is preliminary data.</text>
</comment>
<dbReference type="InterPro" id="IPR016667">
    <property type="entry name" value="Caps_polysacc_synth_CpsB/CapC"/>
</dbReference>
<organism evidence="2">
    <name type="scientific">marine sediment metagenome</name>
    <dbReference type="NCBI Taxonomy" id="412755"/>
    <lineage>
        <taxon>unclassified sequences</taxon>
        <taxon>metagenomes</taxon>
        <taxon>ecological metagenomes</taxon>
    </lineage>
</organism>
<dbReference type="Gene3D" id="3.20.20.140">
    <property type="entry name" value="Metal-dependent hydrolases"/>
    <property type="match status" value="1"/>
</dbReference>
<dbReference type="PANTHER" id="PTHR39181">
    <property type="entry name" value="TYROSINE-PROTEIN PHOSPHATASE YWQE"/>
    <property type="match status" value="1"/>
</dbReference>
<dbReference type="GO" id="GO:0030145">
    <property type="term" value="F:manganese ion binding"/>
    <property type="evidence" value="ECO:0007669"/>
    <property type="project" value="InterPro"/>
</dbReference>